<sequence length="520" mass="56868">MPHRPRRSKLILLLLAWLTLLAVAGSLLIMTELQRVERQFHQAAGTLANGVQHRLHANEAVLSGLSAFLLAVDRDDYAATERYAAAVTAAHDHIYQVEIARRIPPHDTPRLAEGLRRNWRGEFALKTFAELTGRTPATLPPGADYWPILFIHPPLPDTLPIFGLRLETVDHLASTLARAHVKGHAVASPMFDFYEGDTGYILLQVVERSTDDRRTGAPNFFGSTMASMLVIKSAALLPSDERAALGRQLGIQAVLIGSEGMEDTLLRQEMDAGTALDRRLLAMLEHHERIETAGQTIGLQFTRQPHLQDVLTPQTVAILTLLLVAALAASSLLLRHYRALKQAGIEHAHSAYLATHDVLTGLPNRYLLADRFASALHGWQRHGTRFAVILIDLDHFKDINDRYGHEAGDQVLCATSDRMSTQLRSCDTVARYGGDEFIVLLTSILDAGDALQVGNKLLAAISQPVHTSAGALPMSCSVGVAICPDHGTDLDSLRRRADMAMYAAKQSGRHAVVLCADTTA</sequence>
<feature type="transmembrane region" description="Helical" evidence="1">
    <location>
        <begin position="316"/>
        <end position="334"/>
    </location>
</feature>
<dbReference type="EMBL" id="JBHTMC010000034">
    <property type="protein sequence ID" value="MFD1265487.1"/>
    <property type="molecule type" value="Genomic_DNA"/>
</dbReference>
<dbReference type="EC" id="2.7.7.65" evidence="3"/>
<evidence type="ECO:0000313" key="3">
    <source>
        <dbReference type="EMBL" id="MFD1265487.1"/>
    </source>
</evidence>
<dbReference type="SMART" id="SM00267">
    <property type="entry name" value="GGDEF"/>
    <property type="match status" value="1"/>
</dbReference>
<dbReference type="InterPro" id="IPR052163">
    <property type="entry name" value="DGC-Regulatory_Protein"/>
</dbReference>
<keyword evidence="4" id="KW-1185">Reference proteome</keyword>
<dbReference type="PROSITE" id="PS50887">
    <property type="entry name" value="GGDEF"/>
    <property type="match status" value="1"/>
</dbReference>
<accession>A0ABW3WHF1</accession>
<keyword evidence="1" id="KW-0812">Transmembrane</keyword>
<dbReference type="RefSeq" id="WP_277833122.1">
    <property type="nucleotide sequence ID" value="NZ_JARQZE010000006.1"/>
</dbReference>
<evidence type="ECO:0000313" key="4">
    <source>
        <dbReference type="Proteomes" id="UP001597158"/>
    </source>
</evidence>
<dbReference type="SMART" id="SM01079">
    <property type="entry name" value="CHASE"/>
    <property type="match status" value="1"/>
</dbReference>
<dbReference type="Gene3D" id="3.30.70.270">
    <property type="match status" value="1"/>
</dbReference>
<dbReference type="Pfam" id="PF00990">
    <property type="entry name" value="GGDEF"/>
    <property type="match status" value="1"/>
</dbReference>
<evidence type="ECO:0000256" key="1">
    <source>
        <dbReference type="SAM" id="Phobius"/>
    </source>
</evidence>
<name>A0ABW3WHF1_9RHOO</name>
<keyword evidence="1" id="KW-1133">Transmembrane helix</keyword>
<gene>
    <name evidence="3" type="ORF">ACFQ4M_18085</name>
</gene>
<evidence type="ECO:0000259" key="2">
    <source>
        <dbReference type="PROSITE" id="PS50887"/>
    </source>
</evidence>
<proteinExistence type="predicted"/>
<dbReference type="InterPro" id="IPR006189">
    <property type="entry name" value="CHASE_dom"/>
</dbReference>
<keyword evidence="3" id="KW-0548">Nucleotidyltransferase</keyword>
<protein>
    <submittedName>
        <fullName evidence="3">Diguanylate cyclase domain-containing protein</fullName>
        <ecNumber evidence="3">2.7.7.65</ecNumber>
    </submittedName>
</protein>
<reference evidence="4" key="1">
    <citation type="journal article" date="2019" name="Int. J. Syst. Evol. Microbiol.">
        <title>The Global Catalogue of Microorganisms (GCM) 10K type strain sequencing project: providing services to taxonomists for standard genome sequencing and annotation.</title>
        <authorList>
            <consortium name="The Broad Institute Genomics Platform"/>
            <consortium name="The Broad Institute Genome Sequencing Center for Infectious Disease"/>
            <person name="Wu L."/>
            <person name="Ma J."/>
        </authorList>
    </citation>
    <scope>NUCLEOTIDE SEQUENCE [LARGE SCALE GENOMIC DNA]</scope>
    <source>
        <strain evidence="4">CCUG 48884</strain>
    </source>
</reference>
<dbReference type="InterPro" id="IPR029787">
    <property type="entry name" value="Nucleotide_cyclase"/>
</dbReference>
<dbReference type="PANTHER" id="PTHR46663">
    <property type="entry name" value="DIGUANYLATE CYCLASE DGCT-RELATED"/>
    <property type="match status" value="1"/>
</dbReference>
<organism evidence="3 4">
    <name type="scientific">Thauera mechernichensis</name>
    <dbReference type="NCBI Taxonomy" id="82788"/>
    <lineage>
        <taxon>Bacteria</taxon>
        <taxon>Pseudomonadati</taxon>
        <taxon>Pseudomonadota</taxon>
        <taxon>Betaproteobacteria</taxon>
        <taxon>Rhodocyclales</taxon>
        <taxon>Zoogloeaceae</taxon>
        <taxon>Thauera</taxon>
    </lineage>
</organism>
<keyword evidence="3" id="KW-0808">Transferase</keyword>
<comment type="caution">
    <text evidence="3">The sequence shown here is derived from an EMBL/GenBank/DDBJ whole genome shotgun (WGS) entry which is preliminary data.</text>
</comment>
<dbReference type="NCBIfam" id="TIGR00254">
    <property type="entry name" value="GGDEF"/>
    <property type="match status" value="1"/>
</dbReference>
<dbReference type="Proteomes" id="UP001597158">
    <property type="component" value="Unassembled WGS sequence"/>
</dbReference>
<dbReference type="SUPFAM" id="SSF55073">
    <property type="entry name" value="Nucleotide cyclase"/>
    <property type="match status" value="1"/>
</dbReference>
<dbReference type="InterPro" id="IPR000160">
    <property type="entry name" value="GGDEF_dom"/>
</dbReference>
<dbReference type="InterPro" id="IPR043128">
    <property type="entry name" value="Rev_trsase/Diguanyl_cyclase"/>
</dbReference>
<keyword evidence="1" id="KW-0472">Membrane</keyword>
<dbReference type="CDD" id="cd01949">
    <property type="entry name" value="GGDEF"/>
    <property type="match status" value="1"/>
</dbReference>
<dbReference type="PANTHER" id="PTHR46663:SF2">
    <property type="entry name" value="GGDEF DOMAIN-CONTAINING PROTEIN"/>
    <property type="match status" value="1"/>
</dbReference>
<feature type="domain" description="GGDEF" evidence="2">
    <location>
        <begin position="384"/>
        <end position="517"/>
    </location>
</feature>
<dbReference type="GO" id="GO:0052621">
    <property type="term" value="F:diguanylate cyclase activity"/>
    <property type="evidence" value="ECO:0007669"/>
    <property type="project" value="UniProtKB-EC"/>
</dbReference>